<dbReference type="Proteomes" id="UP000479335">
    <property type="component" value="Unassembled WGS sequence"/>
</dbReference>
<reference evidence="1 2" key="1">
    <citation type="submission" date="2019-12" db="EMBL/GenBank/DDBJ databases">
        <title>Novel species isolated from a subtropical stream in China.</title>
        <authorList>
            <person name="Lu H."/>
        </authorList>
    </citation>
    <scope>NUCLEOTIDE SEQUENCE [LARGE SCALE GENOMIC DNA]</scope>
    <source>
        <strain evidence="1 2">FT135W</strain>
    </source>
</reference>
<name>A0A6L8KBL6_9BURK</name>
<protein>
    <recommendedName>
        <fullName evidence="3">Transporter substrate-binding domain-containing protein</fullName>
    </recommendedName>
</protein>
<dbReference type="AlphaFoldDB" id="A0A6L8KBL6"/>
<comment type="caution">
    <text evidence="1">The sequence shown here is derived from an EMBL/GenBank/DDBJ whole genome shotgun (WGS) entry which is preliminary data.</text>
</comment>
<proteinExistence type="predicted"/>
<dbReference type="EMBL" id="WWCN01000006">
    <property type="protein sequence ID" value="MYM23252.1"/>
    <property type="molecule type" value="Genomic_DNA"/>
</dbReference>
<dbReference type="SUPFAM" id="SSF53850">
    <property type="entry name" value="Periplasmic binding protein-like II"/>
    <property type="match status" value="1"/>
</dbReference>
<gene>
    <name evidence="1" type="ORF">GTP46_11405</name>
</gene>
<sequence>MGANKIDVAPGLSLAAENLTELVFPMRGKVVDTQLAIIRDRLSLYVLVADTSTKWDGQNLNLSSPRIGLSAGSAAGQQEATKKGWSVDVARNPLGNLTKLKAHRIDAILESEMLFDTYLATTPGIKGEVRRLEPAVAKVDRYAPVSKHFFQTYPDYVPLFWKNMRQQAAIKKK</sequence>
<evidence type="ECO:0000313" key="2">
    <source>
        <dbReference type="Proteomes" id="UP000479335"/>
    </source>
</evidence>
<evidence type="ECO:0008006" key="3">
    <source>
        <dbReference type="Google" id="ProtNLM"/>
    </source>
</evidence>
<accession>A0A6L8KBL6</accession>
<dbReference type="RefSeq" id="WP_161006744.1">
    <property type="nucleotide sequence ID" value="NZ_WWCN01000006.1"/>
</dbReference>
<evidence type="ECO:0000313" key="1">
    <source>
        <dbReference type="EMBL" id="MYM23252.1"/>
    </source>
</evidence>
<keyword evidence="2" id="KW-1185">Reference proteome</keyword>
<organism evidence="1 2">
    <name type="scientific">Duganella flavida</name>
    <dbReference type="NCBI Taxonomy" id="2692175"/>
    <lineage>
        <taxon>Bacteria</taxon>
        <taxon>Pseudomonadati</taxon>
        <taxon>Pseudomonadota</taxon>
        <taxon>Betaproteobacteria</taxon>
        <taxon>Burkholderiales</taxon>
        <taxon>Oxalobacteraceae</taxon>
        <taxon>Telluria group</taxon>
        <taxon>Duganella</taxon>
    </lineage>
</organism>